<dbReference type="AlphaFoldDB" id="A0A2P7VAR4"/>
<dbReference type="InterPro" id="IPR016181">
    <property type="entry name" value="Acyl_CoA_acyltransferase"/>
</dbReference>
<keyword evidence="2" id="KW-0808">Transferase</keyword>
<evidence type="ECO:0000313" key="2">
    <source>
        <dbReference type="EMBL" id="PSJ96303.1"/>
    </source>
</evidence>
<dbReference type="Pfam" id="PF00583">
    <property type="entry name" value="Acetyltransf_1"/>
    <property type="match status" value="1"/>
</dbReference>
<dbReference type="CDD" id="cd04301">
    <property type="entry name" value="NAT_SF"/>
    <property type="match status" value="1"/>
</dbReference>
<dbReference type="Gene3D" id="3.40.630.30">
    <property type="match status" value="1"/>
</dbReference>
<dbReference type="OrthoDB" id="46888at2"/>
<reference evidence="2 3" key="1">
    <citation type="submission" date="2018-03" db="EMBL/GenBank/DDBJ databases">
        <title>Brevisbacillus phylogenomics.</title>
        <authorList>
            <person name="Dunlap C."/>
        </authorList>
    </citation>
    <scope>NUCLEOTIDE SEQUENCE [LARGE SCALE GENOMIC DNA]</scope>
    <source>
        <strain evidence="2 3">NRRL NRS-1210</strain>
    </source>
</reference>
<dbReference type="EMBL" id="PXZM01000016">
    <property type="protein sequence ID" value="PSJ96303.1"/>
    <property type="molecule type" value="Genomic_DNA"/>
</dbReference>
<gene>
    <name evidence="2" type="ORF">C7R93_11470</name>
</gene>
<organism evidence="2 3">
    <name type="scientific">Brevibacillus fortis</name>
    <dbReference type="NCBI Taxonomy" id="2126352"/>
    <lineage>
        <taxon>Bacteria</taxon>
        <taxon>Bacillati</taxon>
        <taxon>Bacillota</taxon>
        <taxon>Bacilli</taxon>
        <taxon>Bacillales</taxon>
        <taxon>Paenibacillaceae</taxon>
        <taxon>Brevibacillus</taxon>
    </lineage>
</organism>
<proteinExistence type="predicted"/>
<sequence length="152" mass="17268">MIMRLDLQDEQTVQKLWSMQQRAYRVEAELIGTEDIPPLQESVEQLRTCGETFYGYIVEGELAGAASFLIEGETLDIHRMIVDPIHFRKGIASQLLASVHEHGCSKIVVATGSLNEPAVRLYGRHGFILTDQKEIKPGLWLSFFEKTIRPRL</sequence>
<dbReference type="RefSeq" id="WP_106838922.1">
    <property type="nucleotide sequence ID" value="NZ_JBCNIW010000024.1"/>
</dbReference>
<dbReference type="PROSITE" id="PS51186">
    <property type="entry name" value="GNAT"/>
    <property type="match status" value="1"/>
</dbReference>
<evidence type="ECO:0000259" key="1">
    <source>
        <dbReference type="PROSITE" id="PS51186"/>
    </source>
</evidence>
<protein>
    <submittedName>
        <fullName evidence="2">GNAT family N-acetyltransferase</fullName>
    </submittedName>
</protein>
<accession>A0A2P7VAR4</accession>
<comment type="caution">
    <text evidence="2">The sequence shown here is derived from an EMBL/GenBank/DDBJ whole genome shotgun (WGS) entry which is preliminary data.</text>
</comment>
<dbReference type="SUPFAM" id="SSF55729">
    <property type="entry name" value="Acyl-CoA N-acyltransferases (Nat)"/>
    <property type="match status" value="1"/>
</dbReference>
<dbReference type="Proteomes" id="UP000240419">
    <property type="component" value="Unassembled WGS sequence"/>
</dbReference>
<dbReference type="GO" id="GO:0016747">
    <property type="term" value="F:acyltransferase activity, transferring groups other than amino-acyl groups"/>
    <property type="evidence" value="ECO:0007669"/>
    <property type="project" value="InterPro"/>
</dbReference>
<evidence type="ECO:0000313" key="3">
    <source>
        <dbReference type="Proteomes" id="UP000240419"/>
    </source>
</evidence>
<feature type="domain" description="N-acetyltransferase" evidence="1">
    <location>
        <begin position="3"/>
        <end position="146"/>
    </location>
</feature>
<keyword evidence="3" id="KW-1185">Reference proteome</keyword>
<dbReference type="InterPro" id="IPR000182">
    <property type="entry name" value="GNAT_dom"/>
</dbReference>
<name>A0A2P7VAR4_9BACL</name>